<dbReference type="EMBL" id="CADEAL010000741">
    <property type="protein sequence ID" value="CAB1424588.1"/>
    <property type="molecule type" value="Genomic_DNA"/>
</dbReference>
<feature type="compositionally biased region" description="Low complexity" evidence="1">
    <location>
        <begin position="71"/>
        <end position="88"/>
    </location>
</feature>
<evidence type="ECO:0000256" key="1">
    <source>
        <dbReference type="SAM" id="MobiDB-lite"/>
    </source>
</evidence>
<evidence type="ECO:0000313" key="2">
    <source>
        <dbReference type="EMBL" id="CAB1424588.1"/>
    </source>
</evidence>
<dbReference type="Proteomes" id="UP001153269">
    <property type="component" value="Unassembled WGS sequence"/>
</dbReference>
<reference evidence="2" key="1">
    <citation type="submission" date="2020-03" db="EMBL/GenBank/DDBJ databases">
        <authorList>
            <person name="Weist P."/>
        </authorList>
    </citation>
    <scope>NUCLEOTIDE SEQUENCE</scope>
</reference>
<evidence type="ECO:0000313" key="3">
    <source>
        <dbReference type="Proteomes" id="UP001153269"/>
    </source>
</evidence>
<accession>A0A9N7U722</accession>
<comment type="caution">
    <text evidence="2">The sequence shown here is derived from an EMBL/GenBank/DDBJ whole genome shotgun (WGS) entry which is preliminary data.</text>
</comment>
<gene>
    <name evidence="2" type="ORF">PLEPLA_LOCUS12516</name>
</gene>
<name>A0A9N7U722_PLEPL</name>
<proteinExistence type="predicted"/>
<keyword evidence="3" id="KW-1185">Reference proteome</keyword>
<organism evidence="2 3">
    <name type="scientific">Pleuronectes platessa</name>
    <name type="common">European plaice</name>
    <dbReference type="NCBI Taxonomy" id="8262"/>
    <lineage>
        <taxon>Eukaryota</taxon>
        <taxon>Metazoa</taxon>
        <taxon>Chordata</taxon>
        <taxon>Craniata</taxon>
        <taxon>Vertebrata</taxon>
        <taxon>Euteleostomi</taxon>
        <taxon>Actinopterygii</taxon>
        <taxon>Neopterygii</taxon>
        <taxon>Teleostei</taxon>
        <taxon>Neoteleostei</taxon>
        <taxon>Acanthomorphata</taxon>
        <taxon>Carangaria</taxon>
        <taxon>Pleuronectiformes</taxon>
        <taxon>Pleuronectoidei</taxon>
        <taxon>Pleuronectidae</taxon>
        <taxon>Pleuronectes</taxon>
    </lineage>
</organism>
<feature type="region of interest" description="Disordered" evidence="1">
    <location>
        <begin position="47"/>
        <end position="88"/>
    </location>
</feature>
<dbReference type="AlphaFoldDB" id="A0A9N7U722"/>
<protein>
    <submittedName>
        <fullName evidence="2">Uncharacterized protein</fullName>
    </submittedName>
</protein>
<sequence>MCRPEGVGGGGSVSRELNSVRSAHLRVVMVDLSEPCPRCPSLNRELCDDGKKTDIEGQLSPLLPPPPPSQNPTLLTSVSLSGSSQASKLPLDAQNRILTC</sequence>